<dbReference type="MEROPS" id="M23.009"/>
<dbReference type="KEGG" id="amt:Amet_4129"/>
<dbReference type="PANTHER" id="PTHR21666">
    <property type="entry name" value="PEPTIDASE-RELATED"/>
    <property type="match status" value="1"/>
</dbReference>
<dbReference type="Pfam" id="PF24568">
    <property type="entry name" value="CC_PcsB"/>
    <property type="match status" value="1"/>
</dbReference>
<proteinExistence type="predicted"/>
<evidence type="ECO:0000256" key="2">
    <source>
        <dbReference type="SAM" id="Coils"/>
    </source>
</evidence>
<name>A6TVJ2_ALKMQ</name>
<dbReference type="InterPro" id="IPR050570">
    <property type="entry name" value="Cell_wall_metabolism_enzyme"/>
</dbReference>
<dbReference type="OrthoDB" id="9809488at2"/>
<dbReference type="InterPro" id="IPR016047">
    <property type="entry name" value="M23ase_b-sheet_dom"/>
</dbReference>
<dbReference type="FunFam" id="2.70.70.10:FF:000006">
    <property type="entry name" value="M23 family peptidase"/>
    <property type="match status" value="1"/>
</dbReference>
<dbReference type="CDD" id="cd12797">
    <property type="entry name" value="M23_peptidase"/>
    <property type="match status" value="1"/>
</dbReference>
<keyword evidence="7" id="KW-1185">Reference proteome</keyword>
<reference evidence="7" key="1">
    <citation type="journal article" date="2016" name="Genome Announc.">
        <title>Complete genome sequence of Alkaliphilus metalliredigens strain QYMF, an alkaliphilic and metal-reducing bacterium isolated from borax-contaminated leachate ponds.</title>
        <authorList>
            <person name="Hwang C."/>
            <person name="Copeland A."/>
            <person name="Lucas S."/>
            <person name="Lapidus A."/>
            <person name="Barry K."/>
            <person name="Detter J.C."/>
            <person name="Glavina Del Rio T."/>
            <person name="Hammon N."/>
            <person name="Israni S."/>
            <person name="Dalin E."/>
            <person name="Tice H."/>
            <person name="Pitluck S."/>
            <person name="Chertkov O."/>
            <person name="Brettin T."/>
            <person name="Bruce D."/>
            <person name="Han C."/>
            <person name="Schmutz J."/>
            <person name="Larimer F."/>
            <person name="Land M.L."/>
            <person name="Hauser L."/>
            <person name="Kyrpides N."/>
            <person name="Mikhailova N."/>
            <person name="Ye Q."/>
            <person name="Zhou J."/>
            <person name="Richardson P."/>
            <person name="Fields M.W."/>
        </authorList>
    </citation>
    <scope>NUCLEOTIDE SEQUENCE [LARGE SCALE GENOMIC DNA]</scope>
    <source>
        <strain evidence="7">QYMF</strain>
    </source>
</reference>
<dbReference type="STRING" id="293826.Amet_4129"/>
<dbReference type="EMBL" id="CP000724">
    <property type="protein sequence ID" value="ABR50210.1"/>
    <property type="molecule type" value="Genomic_DNA"/>
</dbReference>
<gene>
    <name evidence="6" type="ordered locus">Amet_4129</name>
</gene>
<dbReference type="Gene3D" id="6.10.250.3150">
    <property type="match status" value="1"/>
</dbReference>
<feature type="coiled-coil region" evidence="2">
    <location>
        <begin position="49"/>
        <end position="111"/>
    </location>
</feature>
<evidence type="ECO:0000256" key="3">
    <source>
        <dbReference type="SAM" id="SignalP"/>
    </source>
</evidence>
<evidence type="ECO:0000313" key="6">
    <source>
        <dbReference type="EMBL" id="ABR50210.1"/>
    </source>
</evidence>
<evidence type="ECO:0000313" key="7">
    <source>
        <dbReference type="Proteomes" id="UP000001572"/>
    </source>
</evidence>
<dbReference type="eggNOG" id="COG4942">
    <property type="taxonomic scope" value="Bacteria"/>
</dbReference>
<dbReference type="InterPro" id="IPR057309">
    <property type="entry name" value="PcsB_CC"/>
</dbReference>
<dbReference type="RefSeq" id="WP_012065158.1">
    <property type="nucleotide sequence ID" value="NC_009633.1"/>
</dbReference>
<dbReference type="GO" id="GO:0004222">
    <property type="term" value="F:metalloendopeptidase activity"/>
    <property type="evidence" value="ECO:0007669"/>
    <property type="project" value="TreeGrafter"/>
</dbReference>
<protein>
    <submittedName>
        <fullName evidence="6">Peptidase M23B</fullName>
    </submittedName>
</protein>
<feature type="domain" description="Peptidoglycan hydrolase PcsB coiled-coil" evidence="5">
    <location>
        <begin position="100"/>
        <end position="171"/>
    </location>
</feature>
<evidence type="ECO:0000259" key="4">
    <source>
        <dbReference type="Pfam" id="PF01551"/>
    </source>
</evidence>
<keyword evidence="2" id="KW-0175">Coiled coil</keyword>
<feature type="coiled-coil region" evidence="2">
    <location>
        <begin position="158"/>
        <end position="241"/>
    </location>
</feature>
<dbReference type="PANTHER" id="PTHR21666:SF289">
    <property type="entry name" value="L-ALA--D-GLU ENDOPEPTIDASE"/>
    <property type="match status" value="1"/>
</dbReference>
<dbReference type="HOGENOM" id="CLU_029425_4_3_9"/>
<dbReference type="Gene3D" id="2.70.70.10">
    <property type="entry name" value="Glucose Permease (Domain IIA)"/>
    <property type="match status" value="1"/>
</dbReference>
<feature type="signal peptide" evidence="3">
    <location>
        <begin position="1"/>
        <end position="25"/>
    </location>
</feature>
<dbReference type="SUPFAM" id="SSF51261">
    <property type="entry name" value="Duplicated hybrid motif"/>
    <property type="match status" value="1"/>
</dbReference>
<feature type="domain" description="M23ase beta-sheet core" evidence="4">
    <location>
        <begin position="275"/>
        <end position="370"/>
    </location>
</feature>
<dbReference type="InterPro" id="IPR011055">
    <property type="entry name" value="Dup_hybrid_motif"/>
</dbReference>
<feature type="chain" id="PRO_5002700809" evidence="3">
    <location>
        <begin position="26"/>
        <end position="377"/>
    </location>
</feature>
<accession>A6TVJ2</accession>
<evidence type="ECO:0000256" key="1">
    <source>
        <dbReference type="ARBA" id="ARBA00022729"/>
    </source>
</evidence>
<organism evidence="6 7">
    <name type="scientific">Alkaliphilus metalliredigens (strain QYMF)</name>
    <dbReference type="NCBI Taxonomy" id="293826"/>
    <lineage>
        <taxon>Bacteria</taxon>
        <taxon>Bacillati</taxon>
        <taxon>Bacillota</taxon>
        <taxon>Clostridia</taxon>
        <taxon>Peptostreptococcales</taxon>
        <taxon>Natronincolaceae</taxon>
        <taxon>Alkaliphilus</taxon>
    </lineage>
</organism>
<dbReference type="AlphaFoldDB" id="A6TVJ2"/>
<sequence>MTKKNQVACGIVVLLLSVTTLPTFANNVNEITDQLGSVRDQTNQTKKAIQENDKEQQGIRAQIEALETEIQKTENEIETLQTNIGQTEGQITKTTEELVEAEGEIQGKNDTLEARIKVMYKSGPIGYAEVLLSSTSVTELLTNLDMVKKIVNHDVDLLKYLQEQKELIEDKKVQLENQRSQLIVLKNDVENRRSTLQVSRGNQQRLQQELAQDRVLLAKEVDALEKQAREYEAEIRKLQSSGEFVGGVMKWPVPGRTRISSAYGNRIHPILRTQRFHSGIDIPAPTGTDIIAAGNGRVILAGDQGGYGRTVMIDHGGSIVTLYAHNSRLVVSVGDQVTTGQVIAKAGSTGMSTGPHLHFEVRENGKYVDPMPYVRGR</sequence>
<evidence type="ECO:0000259" key="5">
    <source>
        <dbReference type="Pfam" id="PF24568"/>
    </source>
</evidence>
<dbReference type="Pfam" id="PF01551">
    <property type="entry name" value="Peptidase_M23"/>
    <property type="match status" value="1"/>
</dbReference>
<dbReference type="Proteomes" id="UP000001572">
    <property type="component" value="Chromosome"/>
</dbReference>
<keyword evidence="1 3" id="KW-0732">Signal</keyword>